<evidence type="ECO:0000313" key="4">
    <source>
        <dbReference type="Proteomes" id="UP000664203"/>
    </source>
</evidence>
<name>A0A8H3IJD0_9LECA</name>
<dbReference type="EMBL" id="CAJPDR010000103">
    <property type="protein sequence ID" value="CAF9917690.1"/>
    <property type="molecule type" value="Genomic_DNA"/>
</dbReference>
<accession>A0A8H3IJD0</accession>
<dbReference type="Gene3D" id="3.10.129.10">
    <property type="entry name" value="Hotdog Thioesterase"/>
    <property type="match status" value="1"/>
</dbReference>
<organism evidence="3 4">
    <name type="scientific">Alectoria fallacina</name>
    <dbReference type="NCBI Taxonomy" id="1903189"/>
    <lineage>
        <taxon>Eukaryota</taxon>
        <taxon>Fungi</taxon>
        <taxon>Dikarya</taxon>
        <taxon>Ascomycota</taxon>
        <taxon>Pezizomycotina</taxon>
        <taxon>Lecanoromycetes</taxon>
        <taxon>OSLEUM clade</taxon>
        <taxon>Lecanoromycetidae</taxon>
        <taxon>Lecanorales</taxon>
        <taxon>Lecanorineae</taxon>
        <taxon>Parmeliaceae</taxon>
        <taxon>Alectoria</taxon>
    </lineage>
</organism>
<evidence type="ECO:0008006" key="5">
    <source>
        <dbReference type="Google" id="ProtNLM"/>
    </source>
</evidence>
<dbReference type="OrthoDB" id="265761at2759"/>
<feature type="compositionally biased region" description="Basic and acidic residues" evidence="2">
    <location>
        <begin position="293"/>
        <end position="302"/>
    </location>
</feature>
<evidence type="ECO:0000313" key="3">
    <source>
        <dbReference type="EMBL" id="CAF9917690.1"/>
    </source>
</evidence>
<dbReference type="Proteomes" id="UP000664203">
    <property type="component" value="Unassembled WGS sequence"/>
</dbReference>
<reference evidence="3" key="1">
    <citation type="submission" date="2021-03" db="EMBL/GenBank/DDBJ databases">
        <authorList>
            <person name="Tagirdzhanova G."/>
        </authorList>
    </citation>
    <scope>NUCLEOTIDE SEQUENCE</scope>
</reference>
<proteinExistence type="inferred from homology"/>
<dbReference type="SUPFAM" id="SSF54637">
    <property type="entry name" value="Thioesterase/thiol ester dehydrase-isomerase"/>
    <property type="match status" value="1"/>
</dbReference>
<keyword evidence="4" id="KW-1185">Reference proteome</keyword>
<dbReference type="AlphaFoldDB" id="A0A8H3IJD0"/>
<dbReference type="Pfam" id="PF13279">
    <property type="entry name" value="4HBT_2"/>
    <property type="match status" value="1"/>
</dbReference>
<dbReference type="PANTHER" id="PTHR12475:SF4">
    <property type="entry name" value="PROTEIN THEM6"/>
    <property type="match status" value="1"/>
</dbReference>
<dbReference type="CDD" id="cd00586">
    <property type="entry name" value="4HBT"/>
    <property type="match status" value="1"/>
</dbReference>
<dbReference type="InterPro" id="IPR051490">
    <property type="entry name" value="THEM6_lcsJ_thioesterase"/>
</dbReference>
<gene>
    <name evidence="3" type="ORF">ALECFALPRED_000339</name>
</gene>
<comment type="caution">
    <text evidence="3">The sequence shown here is derived from an EMBL/GenBank/DDBJ whole genome shotgun (WGS) entry which is preliminary data.</text>
</comment>
<protein>
    <recommendedName>
        <fullName evidence="5">Capsule polysaccharide biosynthesis protein</fullName>
    </recommendedName>
</protein>
<evidence type="ECO:0000256" key="2">
    <source>
        <dbReference type="SAM" id="MobiDB-lite"/>
    </source>
</evidence>
<dbReference type="InterPro" id="IPR029069">
    <property type="entry name" value="HotDog_dom_sf"/>
</dbReference>
<feature type="region of interest" description="Disordered" evidence="2">
    <location>
        <begin position="293"/>
        <end position="313"/>
    </location>
</feature>
<sequence length="364" mass="41385">MPLSLETLPGKEVLSDTLVSSSIWKLLCIILILANFKNLPLVWHVRLLNAFRFVLRSERSRTAIRPAQLFQPLITESHGSLMELDYNIHKSNSTYFQDVDIARTHLICTLFSAGIEQARRSKGQGILGGGNKTFGAALGAVCCSFRKEINPFERYEMWTRVLSWDRKWIYMVTHFVRKDAIKPKSFSMYPRQKNKNAGTRNVDRKEDAIIASALSKIVFKKGRLTIPPEVMLQASGLLPPRPADLALLQTEIYPAPAKRAMFQQIFDVGFRFFENFDLVWEATRNMLTSEAEVARDQSRDGSPDDTATTKNDQWTWDMVEQERLRGLEMASKLGALEGLAGEFTADADALGKHSDLWWFLGLTY</sequence>
<comment type="similarity">
    <text evidence="1">Belongs to the lcsJ thioesterase family.</text>
</comment>
<dbReference type="PANTHER" id="PTHR12475">
    <property type="match status" value="1"/>
</dbReference>
<evidence type="ECO:0000256" key="1">
    <source>
        <dbReference type="ARBA" id="ARBA00038476"/>
    </source>
</evidence>